<sequence>MTIPPGLRQRVKKFQVPQPETGTYAIDHYTSPDLVPLTEDRGWAAVITSPTTLPLDLLGAYVARNFYGLCSGILVTDFWIVRKRLIKTDDLYRGNNESIYWYFKGFNWRAYAAFIIGVIPAMPGYVTSVSDLDRAPNSAMKLSRLGFLTGIFISSLAFWFLSTIFPPPGIGQGTKTHNEDELILPTGYRQDCPTQGKYSVPIDGVAVCRESESEKREEGYDMEGGVKESVITKL</sequence>
<evidence type="ECO:0000256" key="3">
    <source>
        <dbReference type="ARBA" id="ARBA00022692"/>
    </source>
</evidence>
<comment type="similarity">
    <text evidence="2">Belongs to the purine-cytosine permease (2.A.39) family.</text>
</comment>
<dbReference type="GO" id="GO:0015205">
    <property type="term" value="F:nucleobase transmembrane transporter activity"/>
    <property type="evidence" value="ECO:0007669"/>
    <property type="project" value="TreeGrafter"/>
</dbReference>
<comment type="subcellular location">
    <subcellularLocation>
        <location evidence="1">Membrane</location>
        <topology evidence="1">Multi-pass membrane protein</topology>
    </subcellularLocation>
</comment>
<evidence type="ECO:0000256" key="1">
    <source>
        <dbReference type="ARBA" id="ARBA00004141"/>
    </source>
</evidence>
<evidence type="ECO:0000256" key="4">
    <source>
        <dbReference type="ARBA" id="ARBA00022989"/>
    </source>
</evidence>
<keyword evidence="5 6" id="KW-0472">Membrane</keyword>
<dbReference type="OrthoDB" id="2018619at2759"/>
<dbReference type="AlphaFoldDB" id="A0A2S6BT44"/>
<dbReference type="PANTHER" id="PTHR30618:SF4">
    <property type="entry name" value="ALLANTOIN PERMEASE"/>
    <property type="match status" value="1"/>
</dbReference>
<dbReference type="GO" id="GO:0005886">
    <property type="term" value="C:plasma membrane"/>
    <property type="evidence" value="ECO:0007669"/>
    <property type="project" value="TreeGrafter"/>
</dbReference>
<proteinExistence type="inferred from homology"/>
<keyword evidence="3 6" id="KW-0812">Transmembrane</keyword>
<accession>A0A2S6BT44</accession>
<feature type="transmembrane region" description="Helical" evidence="6">
    <location>
        <begin position="106"/>
        <end position="125"/>
    </location>
</feature>
<dbReference type="EMBL" id="PNEN01001779">
    <property type="protein sequence ID" value="PPJ50640.1"/>
    <property type="molecule type" value="Genomic_DNA"/>
</dbReference>
<dbReference type="InterPro" id="IPR045225">
    <property type="entry name" value="Uracil/uridine/allantoin_perm"/>
</dbReference>
<reference evidence="8" key="1">
    <citation type="journal article" date="2017" name="bioRxiv">
        <title>Conservation of a gene cluster reveals novel cercosporin biosynthetic mechanisms and extends production to the genus Colletotrichum.</title>
        <authorList>
            <person name="de Jonge R."/>
            <person name="Ebert M.K."/>
            <person name="Huitt-Roehl C.R."/>
            <person name="Pal P."/>
            <person name="Suttle J.C."/>
            <person name="Spanner R.E."/>
            <person name="Neubauer J.D."/>
            <person name="Jurick W.M.II."/>
            <person name="Stott K.A."/>
            <person name="Secor G.A."/>
            <person name="Thomma B.P.H.J."/>
            <person name="Van de Peer Y."/>
            <person name="Townsend C.A."/>
            <person name="Bolton M.D."/>
        </authorList>
    </citation>
    <scope>NUCLEOTIDE SEQUENCE [LARGE SCALE GENOMIC DNA]</scope>
    <source>
        <strain evidence="8">CBS538.71</strain>
    </source>
</reference>
<dbReference type="Pfam" id="PF02133">
    <property type="entry name" value="Transp_cyt_pur"/>
    <property type="match status" value="1"/>
</dbReference>
<dbReference type="Gene3D" id="1.10.4160.10">
    <property type="entry name" value="Hydantoin permease"/>
    <property type="match status" value="1"/>
</dbReference>
<evidence type="ECO:0000256" key="5">
    <source>
        <dbReference type="ARBA" id="ARBA00023136"/>
    </source>
</evidence>
<evidence type="ECO:0000313" key="8">
    <source>
        <dbReference type="Proteomes" id="UP000237631"/>
    </source>
</evidence>
<evidence type="ECO:0000313" key="7">
    <source>
        <dbReference type="EMBL" id="PPJ50640.1"/>
    </source>
</evidence>
<keyword evidence="4 6" id="KW-1133">Transmembrane helix</keyword>
<evidence type="ECO:0000256" key="6">
    <source>
        <dbReference type="SAM" id="Phobius"/>
    </source>
</evidence>
<protein>
    <submittedName>
        <fullName evidence="7">Uncharacterized protein</fullName>
    </submittedName>
</protein>
<dbReference type="Proteomes" id="UP000237631">
    <property type="component" value="Unassembled WGS sequence"/>
</dbReference>
<dbReference type="PANTHER" id="PTHR30618">
    <property type="entry name" value="NCS1 FAMILY PURINE/PYRIMIDINE TRANSPORTER"/>
    <property type="match status" value="1"/>
</dbReference>
<name>A0A2S6BT44_9PEZI</name>
<evidence type="ECO:0000256" key="2">
    <source>
        <dbReference type="ARBA" id="ARBA00008974"/>
    </source>
</evidence>
<feature type="transmembrane region" description="Helical" evidence="6">
    <location>
        <begin position="145"/>
        <end position="165"/>
    </location>
</feature>
<comment type="caution">
    <text evidence="7">The sequence shown here is derived from an EMBL/GenBank/DDBJ whole genome shotgun (WGS) entry which is preliminary data.</text>
</comment>
<organism evidence="7 8">
    <name type="scientific">Cercospora berteroae</name>
    <dbReference type="NCBI Taxonomy" id="357750"/>
    <lineage>
        <taxon>Eukaryota</taxon>
        <taxon>Fungi</taxon>
        <taxon>Dikarya</taxon>
        <taxon>Ascomycota</taxon>
        <taxon>Pezizomycotina</taxon>
        <taxon>Dothideomycetes</taxon>
        <taxon>Dothideomycetidae</taxon>
        <taxon>Mycosphaerellales</taxon>
        <taxon>Mycosphaerellaceae</taxon>
        <taxon>Cercospora</taxon>
    </lineage>
</organism>
<dbReference type="InterPro" id="IPR001248">
    <property type="entry name" value="Pur-cyt_permease"/>
</dbReference>
<gene>
    <name evidence="7" type="ORF">CBER1_05227</name>
</gene>
<keyword evidence="8" id="KW-1185">Reference proteome</keyword>